<name>A0ABR2KKT2_9EUKA</name>
<evidence type="ECO:0000313" key="2">
    <source>
        <dbReference type="EMBL" id="KAK8891047.1"/>
    </source>
</evidence>
<proteinExistence type="predicted"/>
<keyword evidence="3" id="KW-1185">Reference proteome</keyword>
<dbReference type="Proteomes" id="UP001470230">
    <property type="component" value="Unassembled WGS sequence"/>
</dbReference>
<accession>A0ABR2KKT2</accession>
<gene>
    <name evidence="2" type="ORF">M9Y10_028251</name>
</gene>
<dbReference type="EMBL" id="JAPFFF010000004">
    <property type="protein sequence ID" value="KAK8891047.1"/>
    <property type="molecule type" value="Genomic_DNA"/>
</dbReference>
<feature type="transmembrane region" description="Helical" evidence="1">
    <location>
        <begin position="186"/>
        <end position="211"/>
    </location>
</feature>
<keyword evidence="1" id="KW-0472">Membrane</keyword>
<organism evidence="2 3">
    <name type="scientific">Tritrichomonas musculus</name>
    <dbReference type="NCBI Taxonomy" id="1915356"/>
    <lineage>
        <taxon>Eukaryota</taxon>
        <taxon>Metamonada</taxon>
        <taxon>Parabasalia</taxon>
        <taxon>Tritrichomonadida</taxon>
        <taxon>Tritrichomonadidae</taxon>
        <taxon>Tritrichomonas</taxon>
    </lineage>
</organism>
<keyword evidence="1" id="KW-0812">Transmembrane</keyword>
<sequence>MFLLYPFFQLTASLNVKKNIIGEWTIYNKLDEQSLYTIEFHDFAKKLNSTNNINNTISGTIWLNDYEKEDLDKEEQHNIYNPDNFLLCSVIMTLDANNEGYIEIIDQFNKNKDISLFNSSHFIIFDNENKSTIISVNSSSSKLVCTFINSTFGLIKYSHMIDGYEKVIELHIIKSKELSFIQWNKLFVYLFYAAFITMFCRTIFVTISIIFQRNKQNQTTNKSENIKEIAFNRNGIDENDKKPHIKTE</sequence>
<keyword evidence="1" id="KW-1133">Transmembrane helix</keyword>
<protein>
    <submittedName>
        <fullName evidence="2">Uncharacterized protein</fullName>
    </submittedName>
</protein>
<evidence type="ECO:0000256" key="1">
    <source>
        <dbReference type="SAM" id="Phobius"/>
    </source>
</evidence>
<evidence type="ECO:0000313" key="3">
    <source>
        <dbReference type="Proteomes" id="UP001470230"/>
    </source>
</evidence>
<comment type="caution">
    <text evidence="2">The sequence shown here is derived from an EMBL/GenBank/DDBJ whole genome shotgun (WGS) entry which is preliminary data.</text>
</comment>
<reference evidence="2 3" key="1">
    <citation type="submission" date="2024-04" db="EMBL/GenBank/DDBJ databases">
        <title>Tritrichomonas musculus Genome.</title>
        <authorList>
            <person name="Alves-Ferreira E."/>
            <person name="Grigg M."/>
            <person name="Lorenzi H."/>
            <person name="Galac M."/>
        </authorList>
    </citation>
    <scope>NUCLEOTIDE SEQUENCE [LARGE SCALE GENOMIC DNA]</scope>
    <source>
        <strain evidence="2 3">EAF2021</strain>
    </source>
</reference>